<dbReference type="RefSeq" id="XP_048132111.1">
    <property type="nucleotide sequence ID" value="XM_048276154.1"/>
</dbReference>
<dbReference type="PANTHER" id="PTHR33978:SF18">
    <property type="entry name" value="OS01G0656300 PROTEIN"/>
    <property type="match status" value="1"/>
</dbReference>
<feature type="compositionally biased region" description="Acidic residues" evidence="1">
    <location>
        <begin position="29"/>
        <end position="38"/>
    </location>
</feature>
<dbReference type="Proteomes" id="UP000827889">
    <property type="component" value="Chromosome 3"/>
</dbReference>
<feature type="region of interest" description="Disordered" evidence="1">
    <location>
        <begin position="1"/>
        <end position="40"/>
    </location>
</feature>
<name>A0ABM3H681_9MYRT</name>
<dbReference type="GeneID" id="125314254"/>
<feature type="region of interest" description="Disordered" evidence="1">
    <location>
        <begin position="74"/>
        <end position="105"/>
    </location>
</feature>
<feature type="compositionally biased region" description="Polar residues" evidence="1">
    <location>
        <begin position="1"/>
        <end position="10"/>
    </location>
</feature>
<accession>A0ABM3H681</accession>
<evidence type="ECO:0000313" key="2">
    <source>
        <dbReference type="Proteomes" id="UP000827889"/>
    </source>
</evidence>
<proteinExistence type="predicted"/>
<evidence type="ECO:0000256" key="1">
    <source>
        <dbReference type="SAM" id="MobiDB-lite"/>
    </source>
</evidence>
<reference evidence="3" key="1">
    <citation type="submission" date="2025-08" db="UniProtKB">
        <authorList>
            <consortium name="RefSeq"/>
        </authorList>
    </citation>
    <scope>IDENTIFICATION</scope>
    <source>
        <tissue evidence="3">Leaf</tissue>
    </source>
</reference>
<gene>
    <name evidence="3" type="primary">LOC125314254</name>
</gene>
<evidence type="ECO:0000313" key="3">
    <source>
        <dbReference type="RefSeq" id="XP_048132111.1"/>
    </source>
</evidence>
<protein>
    <submittedName>
        <fullName evidence="3">Uncharacterized protein LOC125314254</fullName>
    </submittedName>
</protein>
<dbReference type="PANTHER" id="PTHR33978">
    <property type="entry name" value="SERINE/THREONINE-KINASE"/>
    <property type="match status" value="1"/>
</dbReference>
<keyword evidence="2" id="KW-1185">Reference proteome</keyword>
<organism evidence="2 3">
    <name type="scientific">Rhodamnia argentea</name>
    <dbReference type="NCBI Taxonomy" id="178133"/>
    <lineage>
        <taxon>Eukaryota</taxon>
        <taxon>Viridiplantae</taxon>
        <taxon>Streptophyta</taxon>
        <taxon>Embryophyta</taxon>
        <taxon>Tracheophyta</taxon>
        <taxon>Spermatophyta</taxon>
        <taxon>Magnoliopsida</taxon>
        <taxon>eudicotyledons</taxon>
        <taxon>Gunneridae</taxon>
        <taxon>Pentapetalae</taxon>
        <taxon>rosids</taxon>
        <taxon>malvids</taxon>
        <taxon>Myrtales</taxon>
        <taxon>Myrtaceae</taxon>
        <taxon>Myrtoideae</taxon>
        <taxon>Myrteae</taxon>
        <taxon>Australasian group</taxon>
        <taxon>Rhodamnia</taxon>
    </lineage>
</organism>
<sequence>MSLQAAQTTPPREAPELSSAAYTMRSKLEEEEEGEPENVWDCGSPLYDSYELASLGHLLDRNMMALSVSWPESQLSSPSKCHDSGSPVKAEASCKQRSSAKSSGKKVARMFRSGFSAFVRSVMKNN</sequence>